<evidence type="ECO:0000313" key="4">
    <source>
        <dbReference type="WBParaSite" id="ACOC_0000184201-mRNA-1"/>
    </source>
</evidence>
<accession>A0A0R3PD66</accession>
<proteinExistence type="predicted"/>
<feature type="region of interest" description="Disordered" evidence="1">
    <location>
        <begin position="16"/>
        <end position="39"/>
    </location>
</feature>
<reference evidence="4" key="1">
    <citation type="submission" date="2017-02" db="UniProtKB">
        <authorList>
            <consortium name="WormBaseParasite"/>
        </authorList>
    </citation>
    <scope>IDENTIFICATION</scope>
</reference>
<dbReference type="Proteomes" id="UP000267027">
    <property type="component" value="Unassembled WGS sequence"/>
</dbReference>
<dbReference type="WBParaSite" id="ACOC_0000184201-mRNA-1">
    <property type="protein sequence ID" value="ACOC_0000184201-mRNA-1"/>
    <property type="gene ID" value="ACOC_0000184201"/>
</dbReference>
<protein>
    <submittedName>
        <fullName evidence="4">C2H2-type domain-containing protein</fullName>
    </submittedName>
</protein>
<name>A0A0R3PD66_ANGCS</name>
<evidence type="ECO:0000313" key="2">
    <source>
        <dbReference type="EMBL" id="VDM53428.1"/>
    </source>
</evidence>
<evidence type="ECO:0000256" key="1">
    <source>
        <dbReference type="SAM" id="MobiDB-lite"/>
    </source>
</evidence>
<dbReference type="AlphaFoldDB" id="A0A0R3PD66"/>
<evidence type="ECO:0000313" key="3">
    <source>
        <dbReference type="Proteomes" id="UP000267027"/>
    </source>
</evidence>
<keyword evidence="3" id="KW-1185">Reference proteome</keyword>
<dbReference type="EMBL" id="UYYA01000305">
    <property type="protein sequence ID" value="VDM53428.1"/>
    <property type="molecule type" value="Genomic_DNA"/>
</dbReference>
<organism evidence="4">
    <name type="scientific">Angiostrongylus costaricensis</name>
    <name type="common">Nematode worm</name>
    <dbReference type="NCBI Taxonomy" id="334426"/>
    <lineage>
        <taxon>Eukaryota</taxon>
        <taxon>Metazoa</taxon>
        <taxon>Ecdysozoa</taxon>
        <taxon>Nematoda</taxon>
        <taxon>Chromadorea</taxon>
        <taxon>Rhabditida</taxon>
        <taxon>Rhabditina</taxon>
        <taxon>Rhabditomorpha</taxon>
        <taxon>Strongyloidea</taxon>
        <taxon>Metastrongylidae</taxon>
        <taxon>Angiostrongylus</taxon>
    </lineage>
</organism>
<sequence>MMTCYKEYCGKPAHKKATAADHAGNRQKKRANELEPQQQPFCDCKSTRRAFKKAEMFLMKNTQKDQSKKTII</sequence>
<gene>
    <name evidence="2" type="ORF">ACOC_LOCUS1843</name>
</gene>
<reference evidence="2 3" key="2">
    <citation type="submission" date="2018-11" db="EMBL/GenBank/DDBJ databases">
        <authorList>
            <consortium name="Pathogen Informatics"/>
        </authorList>
    </citation>
    <scope>NUCLEOTIDE SEQUENCE [LARGE SCALE GENOMIC DNA]</scope>
    <source>
        <strain evidence="2 3">Costa Rica</strain>
    </source>
</reference>